<dbReference type="AlphaFoldDB" id="A0A2P6N593"/>
<evidence type="ECO:0000256" key="1">
    <source>
        <dbReference type="SAM" id="SignalP"/>
    </source>
</evidence>
<protein>
    <submittedName>
        <fullName evidence="2">Uncharacterized protein</fullName>
    </submittedName>
</protein>
<evidence type="ECO:0000313" key="3">
    <source>
        <dbReference type="Proteomes" id="UP000241769"/>
    </source>
</evidence>
<dbReference type="Proteomes" id="UP000241769">
    <property type="component" value="Unassembled WGS sequence"/>
</dbReference>
<feature type="signal peptide" evidence="1">
    <location>
        <begin position="1"/>
        <end position="18"/>
    </location>
</feature>
<gene>
    <name evidence="2" type="ORF">PROFUN_11682</name>
</gene>
<feature type="chain" id="PRO_5015151398" evidence="1">
    <location>
        <begin position="19"/>
        <end position="590"/>
    </location>
</feature>
<name>A0A2P6N593_9EUKA</name>
<organism evidence="2 3">
    <name type="scientific">Planoprotostelium fungivorum</name>
    <dbReference type="NCBI Taxonomy" id="1890364"/>
    <lineage>
        <taxon>Eukaryota</taxon>
        <taxon>Amoebozoa</taxon>
        <taxon>Evosea</taxon>
        <taxon>Variosea</taxon>
        <taxon>Cavosteliida</taxon>
        <taxon>Cavosteliaceae</taxon>
        <taxon>Planoprotostelium</taxon>
    </lineage>
</organism>
<dbReference type="InParanoid" id="A0A2P6N593"/>
<keyword evidence="3" id="KW-1185">Reference proteome</keyword>
<keyword evidence="1" id="KW-0732">Signal</keyword>
<accession>A0A2P6N593</accession>
<evidence type="ECO:0000313" key="2">
    <source>
        <dbReference type="EMBL" id="PRP79126.1"/>
    </source>
</evidence>
<reference evidence="2 3" key="1">
    <citation type="journal article" date="2018" name="Genome Biol. Evol.">
        <title>Multiple Roots of Fruiting Body Formation in Amoebozoa.</title>
        <authorList>
            <person name="Hillmann F."/>
            <person name="Forbes G."/>
            <person name="Novohradska S."/>
            <person name="Ferling I."/>
            <person name="Riege K."/>
            <person name="Groth M."/>
            <person name="Westermann M."/>
            <person name="Marz M."/>
            <person name="Spaller T."/>
            <person name="Winckler T."/>
            <person name="Schaap P."/>
            <person name="Glockner G."/>
        </authorList>
    </citation>
    <scope>NUCLEOTIDE SEQUENCE [LARGE SCALE GENOMIC DNA]</scope>
    <source>
        <strain evidence="2 3">Jena</strain>
    </source>
</reference>
<proteinExistence type="predicted"/>
<comment type="caution">
    <text evidence="2">The sequence shown here is derived from an EMBL/GenBank/DDBJ whole genome shotgun (WGS) entry which is preliminary data.</text>
</comment>
<dbReference type="EMBL" id="MDYQ01000196">
    <property type="protein sequence ID" value="PRP79126.1"/>
    <property type="molecule type" value="Genomic_DNA"/>
</dbReference>
<sequence>MRWLSLLLFTCLLNIASSRPIAFRNARPADESGIRRLVEEIGDHTVSHSVKFSSQLILLDEVHELLSITCYGADRLVLVFNNSIPSWTSNFPVLGGTEWGCVDDEGNAISPTLYVLNVTTDGNSVELLGRGPELEEVYESFRMDLSRNENRKRITKTFNLGNINYDYDKKQAKRNLSIFKQDCQTPQLTPKAKEFCKLKGQLQNRGTCTNCFAHHEITISINWELGSPVTFSLRGSLAVHTDFNLDVTADMSREFPFFDESMTTSLLSAFGLQIGGSFDLSLVASIDWQNQGSITGGFDMALEYGVGTDQSPWSDHKFQLNQPAGSMGGDAHFRLTSNIGPGLYASFGAFIFRKTILETKLIFSPWVQLDMSYGLSPPLPALSPVPSASDSFLYDNKFVSACSTDHYLNFRIPFGYNTKLYVKVWRLMDREITLKEYNSKKPLAIGCLLPTRTRLLKQVKFSFDANITQSSVSPQTFNSLFIQDLSFHTNSSVIADISGFTWDQNGQAVVNVTLPQGVDFSGTDDQYDQLWQLSHDPSGFRNSSTTSQIGQYLLPYAPPTTTAEDSLSSVAGVRSVSLIAIVLACSFALL</sequence>